<dbReference type="AlphaFoldDB" id="A0A7X6LYJ8"/>
<sequence length="114" mass="11986">MFEKGELGHMTFKIDPTSLGNAARILNDLADDVHDLGKVPHLAADRGVTAMSGSAIAKALEGANAASTQAKDVLASRFRGIGGLLYQTAEHFHGTDVELAESLRTLGDLNRAEG</sequence>
<comment type="caution">
    <text evidence="1">The sequence shown here is derived from an EMBL/GenBank/DDBJ whole genome shotgun (WGS) entry which is preliminary data.</text>
</comment>
<reference evidence="1 2" key="1">
    <citation type="submission" date="2020-04" db="EMBL/GenBank/DDBJ databases">
        <title>MicrobeNet Type strains.</title>
        <authorList>
            <person name="Nicholson A.C."/>
        </authorList>
    </citation>
    <scope>NUCLEOTIDE SEQUENCE [LARGE SCALE GENOMIC DNA]</scope>
    <source>
        <strain evidence="1 2">DSM 44445</strain>
    </source>
</reference>
<dbReference type="EMBL" id="JAAXPE010000014">
    <property type="protein sequence ID" value="NKY86996.1"/>
    <property type="molecule type" value="Genomic_DNA"/>
</dbReference>
<protein>
    <recommendedName>
        <fullName evidence="3">Excreted virulence factor EspC (Type VII ESX diderm)</fullName>
    </recommendedName>
</protein>
<evidence type="ECO:0008006" key="3">
    <source>
        <dbReference type="Google" id="ProtNLM"/>
    </source>
</evidence>
<dbReference type="RefSeq" id="WP_040722712.1">
    <property type="nucleotide sequence ID" value="NZ_CAWPHS010000006.1"/>
</dbReference>
<proteinExistence type="predicted"/>
<keyword evidence="2" id="KW-1185">Reference proteome</keyword>
<evidence type="ECO:0000313" key="1">
    <source>
        <dbReference type="EMBL" id="NKY86996.1"/>
    </source>
</evidence>
<name>A0A7X6LYJ8_9NOCA</name>
<accession>A0A7X6LYJ8</accession>
<dbReference type="Proteomes" id="UP000523447">
    <property type="component" value="Unassembled WGS sequence"/>
</dbReference>
<organism evidence="1 2">
    <name type="scientific">Nocardia veterana</name>
    <dbReference type="NCBI Taxonomy" id="132249"/>
    <lineage>
        <taxon>Bacteria</taxon>
        <taxon>Bacillati</taxon>
        <taxon>Actinomycetota</taxon>
        <taxon>Actinomycetes</taxon>
        <taxon>Mycobacteriales</taxon>
        <taxon>Nocardiaceae</taxon>
        <taxon>Nocardia</taxon>
    </lineage>
</organism>
<gene>
    <name evidence="1" type="ORF">HGA07_15290</name>
</gene>
<evidence type="ECO:0000313" key="2">
    <source>
        <dbReference type="Proteomes" id="UP000523447"/>
    </source>
</evidence>